<evidence type="ECO:0000313" key="2">
    <source>
        <dbReference type="Proteomes" id="UP000053758"/>
    </source>
</evidence>
<dbReference type="GeneID" id="26306836"/>
<name>A0A081CMD0_PSEA2</name>
<protein>
    <submittedName>
        <fullName evidence="1">Uncharacterized protein</fullName>
    </submittedName>
</protein>
<dbReference type="Proteomes" id="UP000053758">
    <property type="component" value="Unassembled WGS sequence"/>
</dbReference>
<dbReference type="RefSeq" id="XP_014654038.1">
    <property type="nucleotide sequence ID" value="XM_014798552.1"/>
</dbReference>
<gene>
    <name evidence="1" type="ORF">PAN0_021c6055</name>
</gene>
<proteinExistence type="predicted"/>
<sequence length="122" mass="13373">MDLALPVVCDRRCFLGGSAVAESARSEQADLRLSRLENLCQIRLRFVTLLKWCPSGFRSNLPQFLVFFENGLQTCSGIGPHGVIIRLTARASEMRGLASICTSQPPTASFALASMQHALTFQ</sequence>
<dbReference type="AlphaFoldDB" id="A0A081CMD0"/>
<dbReference type="HOGENOM" id="CLU_2026414_0_0_1"/>
<evidence type="ECO:0000313" key="1">
    <source>
        <dbReference type="EMBL" id="GAK67826.1"/>
    </source>
</evidence>
<accession>A0A081CMD0</accession>
<reference evidence="1" key="1">
    <citation type="submission" date="2014-07" db="EMBL/GenBank/DDBJ databases">
        <title>Draft genome sequence of the yeast Pseudozyma antarctica JCM 10317 known as a producer of lipase B which used in a wide range of industrial applications.</title>
        <authorList>
            <person name="Morita T."/>
            <person name="Saika A."/>
            <person name="Koike H."/>
        </authorList>
    </citation>
    <scope>NUCLEOTIDE SEQUENCE</scope>
    <source>
        <strain evidence="1">JCM 10317</strain>
    </source>
</reference>
<keyword evidence="2" id="KW-1185">Reference proteome</keyword>
<organism evidence="1">
    <name type="scientific">Pseudozyma antarctica</name>
    <name type="common">Yeast</name>
    <name type="synonym">Candida antarctica</name>
    <dbReference type="NCBI Taxonomy" id="84753"/>
    <lineage>
        <taxon>Eukaryota</taxon>
        <taxon>Fungi</taxon>
        <taxon>Dikarya</taxon>
        <taxon>Basidiomycota</taxon>
        <taxon>Ustilaginomycotina</taxon>
        <taxon>Ustilaginomycetes</taxon>
        <taxon>Ustilaginales</taxon>
        <taxon>Ustilaginaceae</taxon>
        <taxon>Moesziomyces</taxon>
    </lineage>
</organism>
<dbReference type="EMBL" id="DF830088">
    <property type="protein sequence ID" value="GAK67826.1"/>
    <property type="molecule type" value="Genomic_DNA"/>
</dbReference>